<dbReference type="Pfam" id="PF01607">
    <property type="entry name" value="CBM_14"/>
    <property type="match status" value="1"/>
</dbReference>
<evidence type="ECO:0000256" key="8">
    <source>
        <dbReference type="SAM" id="SignalP"/>
    </source>
</evidence>
<dbReference type="SMART" id="SM00494">
    <property type="entry name" value="ChtBD2"/>
    <property type="match status" value="2"/>
</dbReference>
<evidence type="ECO:0000256" key="1">
    <source>
        <dbReference type="ARBA" id="ARBA00022669"/>
    </source>
</evidence>
<evidence type="ECO:0000256" key="6">
    <source>
        <dbReference type="SAM" id="MobiDB-lite"/>
    </source>
</evidence>
<feature type="compositionally biased region" description="Acidic residues" evidence="6">
    <location>
        <begin position="292"/>
        <end position="305"/>
    </location>
</feature>
<evidence type="ECO:0000256" key="4">
    <source>
        <dbReference type="ARBA" id="ARBA00023157"/>
    </source>
</evidence>
<evidence type="ECO:0000256" key="5">
    <source>
        <dbReference type="ARBA" id="ARBA00023180"/>
    </source>
</evidence>
<feature type="compositionally biased region" description="Low complexity" evidence="6">
    <location>
        <begin position="310"/>
        <end position="324"/>
    </location>
</feature>
<dbReference type="Gene3D" id="2.170.140.10">
    <property type="entry name" value="Chitin binding domain"/>
    <property type="match status" value="1"/>
</dbReference>
<dbReference type="GO" id="GO:0005576">
    <property type="term" value="C:extracellular region"/>
    <property type="evidence" value="ECO:0007669"/>
    <property type="project" value="InterPro"/>
</dbReference>
<feature type="signal peptide" evidence="8">
    <location>
        <begin position="1"/>
        <end position="24"/>
    </location>
</feature>
<protein>
    <recommendedName>
        <fullName evidence="9">Chitin-binding type-2 domain-containing protein</fullName>
    </recommendedName>
</protein>
<evidence type="ECO:0000259" key="9">
    <source>
        <dbReference type="SMART" id="SM00494"/>
    </source>
</evidence>
<dbReference type="Proteomes" id="UP000198287">
    <property type="component" value="Unassembled WGS sequence"/>
</dbReference>
<dbReference type="AlphaFoldDB" id="A0A226ERU1"/>
<comment type="caution">
    <text evidence="10">The sequence shown here is derived from an EMBL/GenBank/DDBJ whole genome shotgun (WGS) entry which is preliminary data.</text>
</comment>
<keyword evidence="2 8" id="KW-0732">Signal</keyword>
<evidence type="ECO:0000313" key="11">
    <source>
        <dbReference type="Proteomes" id="UP000198287"/>
    </source>
</evidence>
<keyword evidence="11" id="KW-1185">Reference proteome</keyword>
<gene>
    <name evidence="10" type="ORF">Fcan01_05733</name>
</gene>
<dbReference type="PANTHER" id="PTHR23301:SF0">
    <property type="entry name" value="CHITIN-BINDING TYPE-2 DOMAIN-CONTAINING PROTEIN-RELATED"/>
    <property type="match status" value="1"/>
</dbReference>
<keyword evidence="7" id="KW-0812">Transmembrane</keyword>
<dbReference type="InterPro" id="IPR002557">
    <property type="entry name" value="Chitin-bd_dom"/>
</dbReference>
<dbReference type="EMBL" id="LNIX01000002">
    <property type="protein sequence ID" value="OXA59774.1"/>
    <property type="molecule type" value="Genomic_DNA"/>
</dbReference>
<evidence type="ECO:0000256" key="7">
    <source>
        <dbReference type="SAM" id="Phobius"/>
    </source>
</evidence>
<feature type="compositionally biased region" description="Low complexity" evidence="6">
    <location>
        <begin position="48"/>
        <end position="69"/>
    </location>
</feature>
<keyword evidence="1" id="KW-0147">Chitin-binding</keyword>
<keyword evidence="3" id="KW-0677">Repeat</keyword>
<evidence type="ECO:0000256" key="3">
    <source>
        <dbReference type="ARBA" id="ARBA00022737"/>
    </source>
</evidence>
<name>A0A226ERU1_FOLCA</name>
<feature type="region of interest" description="Disordered" evidence="6">
    <location>
        <begin position="290"/>
        <end position="325"/>
    </location>
</feature>
<dbReference type="InterPro" id="IPR036508">
    <property type="entry name" value="Chitin-bd_dom_sf"/>
</dbReference>
<feature type="region of interest" description="Disordered" evidence="6">
    <location>
        <begin position="41"/>
        <end position="70"/>
    </location>
</feature>
<feature type="domain" description="Chitin-binding type-2" evidence="9">
    <location>
        <begin position="93"/>
        <end position="171"/>
    </location>
</feature>
<keyword evidence="7" id="KW-0472">Membrane</keyword>
<keyword evidence="5" id="KW-0325">Glycoprotein</keyword>
<keyword evidence="7" id="KW-1133">Transmembrane helix</keyword>
<sequence length="404" mass="45319">MLQKRVGHIFFGICISTLLLPLSGSTVSNLDDDPKHVNPLTLDRSVNSSTTTIRPDSTTTPSYSPSNPSVVETMKISTSTESLSASTMTGEDPKCHDLDKIEMYSNPENCVEYFVSCIRLVPQAESESHSPVSSAVLTERYAIRKSSCTEGFLFDGIEKLCMVAEQANCNVTYATICQNEANFHSDPVQPSVFIECLNGTAKRQNCQPRGTIFDETTQTCVKKPIQSLSDPPTKFHNSNESKSESLSFSLLRIFVWIVSSTQDKLSPWMETVKLYTNSTRRYLSENFSLTTTEDDDDEDDEDDILSTDLNNSMSSNSSSNNYSDSEIEFEDQDREILVLTHDTSYLALYYGVMAAIAIIIILTWVAIAFICNKICSCCDTYIYDDDDEDFFKYDPNDKYVMSRL</sequence>
<evidence type="ECO:0000256" key="2">
    <source>
        <dbReference type="ARBA" id="ARBA00022729"/>
    </source>
</evidence>
<keyword evidence="4" id="KW-1015">Disulfide bond</keyword>
<dbReference type="PANTHER" id="PTHR23301">
    <property type="entry name" value="CHITIN BINDING PERITROPHIN-A"/>
    <property type="match status" value="1"/>
</dbReference>
<accession>A0A226ERU1</accession>
<reference evidence="10 11" key="1">
    <citation type="submission" date="2015-12" db="EMBL/GenBank/DDBJ databases">
        <title>The genome of Folsomia candida.</title>
        <authorList>
            <person name="Faddeeva A."/>
            <person name="Derks M.F."/>
            <person name="Anvar Y."/>
            <person name="Smit S."/>
            <person name="Van Straalen N."/>
            <person name="Roelofs D."/>
        </authorList>
    </citation>
    <scope>NUCLEOTIDE SEQUENCE [LARGE SCALE GENOMIC DNA]</scope>
    <source>
        <strain evidence="10 11">VU population</strain>
        <tissue evidence="10">Whole body</tissue>
    </source>
</reference>
<feature type="domain" description="Chitin-binding type-2" evidence="9">
    <location>
        <begin position="175"/>
        <end position="225"/>
    </location>
</feature>
<dbReference type="InterPro" id="IPR051940">
    <property type="entry name" value="Chitin_bind-dev_reg"/>
</dbReference>
<evidence type="ECO:0000313" key="10">
    <source>
        <dbReference type="EMBL" id="OXA59774.1"/>
    </source>
</evidence>
<feature type="transmembrane region" description="Helical" evidence="7">
    <location>
        <begin position="347"/>
        <end position="371"/>
    </location>
</feature>
<organism evidence="10 11">
    <name type="scientific">Folsomia candida</name>
    <name type="common">Springtail</name>
    <dbReference type="NCBI Taxonomy" id="158441"/>
    <lineage>
        <taxon>Eukaryota</taxon>
        <taxon>Metazoa</taxon>
        <taxon>Ecdysozoa</taxon>
        <taxon>Arthropoda</taxon>
        <taxon>Hexapoda</taxon>
        <taxon>Collembola</taxon>
        <taxon>Entomobryomorpha</taxon>
        <taxon>Isotomoidea</taxon>
        <taxon>Isotomidae</taxon>
        <taxon>Proisotominae</taxon>
        <taxon>Folsomia</taxon>
    </lineage>
</organism>
<proteinExistence type="predicted"/>
<dbReference type="GO" id="GO:0008061">
    <property type="term" value="F:chitin binding"/>
    <property type="evidence" value="ECO:0007669"/>
    <property type="project" value="UniProtKB-KW"/>
</dbReference>
<feature type="chain" id="PRO_5013053462" description="Chitin-binding type-2 domain-containing protein" evidence="8">
    <location>
        <begin position="25"/>
        <end position="404"/>
    </location>
</feature>
<dbReference type="SUPFAM" id="SSF57625">
    <property type="entry name" value="Invertebrate chitin-binding proteins"/>
    <property type="match status" value="1"/>
</dbReference>